<evidence type="ECO:0000313" key="1">
    <source>
        <dbReference type="EMBL" id="CAJ74740.1"/>
    </source>
</evidence>
<gene>
    <name evidence="1" type="ORF">kuste3977</name>
</gene>
<reference evidence="1" key="2">
    <citation type="submission" date="2006-01" db="EMBL/GenBank/DDBJ databases">
        <authorList>
            <person name="Genoscope"/>
        </authorList>
    </citation>
    <scope>NUCLEOTIDE SEQUENCE</scope>
</reference>
<proteinExistence type="predicted"/>
<sequence length="172" mass="19765">MFCNSLHLPVGTLVLYHKHPACDICNSSRKLELLLPLNCFFTKNRECTHPCYVAPSLYEKLLMSKLTSNYFAAFRWSAVLCDALHTVCEVTAGSSRRQKYSFFPIQFDGFLNNLTKFFKDPLLVIAVTTSINQSRRTPYITLIFFGPFDDFRVFCAVFHFFNSSSAKRTART</sequence>
<reference evidence="1" key="1">
    <citation type="journal article" date="2006" name="Nature">
        <title>Deciphering the evolution and metabolism of an anammox bacterium from a community genome.</title>
        <authorList>
            <person name="Strous M."/>
            <person name="Pelletier E."/>
            <person name="Mangenot S."/>
            <person name="Rattei T."/>
            <person name="Lehner A."/>
            <person name="Taylor M.W."/>
            <person name="Horn M."/>
            <person name="Daims H."/>
            <person name="Bartol-Mavel D."/>
            <person name="Wincker P."/>
            <person name="Barbe V."/>
            <person name="Fonknechten N."/>
            <person name="Vallenet D."/>
            <person name="Segurens B."/>
            <person name="Schenowitz-Truong C."/>
            <person name="Medigue C."/>
            <person name="Collingro A."/>
            <person name="Snel B."/>
            <person name="Dutilh B.E."/>
            <person name="OpDenCamp H.J.M."/>
            <person name="vanDerDrift C."/>
            <person name="Cirpus I."/>
            <person name="vanDePas-Schoonen K.T."/>
            <person name="Harhangi H.R."/>
            <person name="vanNiftrik L."/>
            <person name="Schmid M."/>
            <person name="Keltjens J."/>
            <person name="vanDeVossenberg J."/>
            <person name="Kartal B."/>
            <person name="Meier H."/>
            <person name="Frishman D."/>
            <person name="Huynen M.A."/>
            <person name="Mewes H."/>
            <person name="Weissenbach J."/>
            <person name="Jetten M.S.M."/>
            <person name="Wagner M."/>
            <person name="LePaslier D."/>
        </authorList>
    </citation>
    <scope>NUCLEOTIDE SEQUENCE</scope>
</reference>
<dbReference type="EMBL" id="CT573071">
    <property type="protein sequence ID" value="CAJ74740.1"/>
    <property type="molecule type" value="Genomic_DNA"/>
</dbReference>
<protein>
    <submittedName>
        <fullName evidence="1">Uncharacterized protein</fullName>
    </submittedName>
</protein>
<accession>Q1Q3Z3</accession>
<name>Q1Q3Z3_KUEST</name>
<dbReference type="AlphaFoldDB" id="Q1Q3Z3"/>
<organism evidence="1">
    <name type="scientific">Kuenenia stuttgartiensis</name>
    <dbReference type="NCBI Taxonomy" id="174633"/>
    <lineage>
        <taxon>Bacteria</taxon>
        <taxon>Pseudomonadati</taxon>
        <taxon>Planctomycetota</taxon>
        <taxon>Candidatus Brocadiia</taxon>
        <taxon>Candidatus Brocadiales</taxon>
        <taxon>Candidatus Brocadiaceae</taxon>
        <taxon>Candidatus Kuenenia</taxon>
    </lineage>
</organism>